<keyword evidence="1" id="KW-0479">Metal-binding</keyword>
<name>A0A0C1YSN6_9BURK</name>
<dbReference type="Gene3D" id="3.30.70.100">
    <property type="match status" value="1"/>
</dbReference>
<keyword evidence="4" id="KW-1185">Reference proteome</keyword>
<dbReference type="SUPFAM" id="SSF55008">
    <property type="entry name" value="HMA, heavy metal-associated domain"/>
    <property type="match status" value="1"/>
</dbReference>
<comment type="caution">
    <text evidence="3">The sequence shown here is derived from an EMBL/GenBank/DDBJ whole genome shotgun (WGS) entry which is preliminary data.</text>
</comment>
<gene>
    <name evidence="3" type="ORF">TSA66_13610</name>
</gene>
<sequence>MYEFQVEKMNCGGCASRVTKAIHGVDSLAKVEIELKSKKVYVESNIDVKTLAAAVIEAGYPVVAGATG</sequence>
<accession>A0A0C1YSN6</accession>
<dbReference type="EMBL" id="JWJG01000028">
    <property type="protein sequence ID" value="KIF83727.1"/>
    <property type="molecule type" value="Genomic_DNA"/>
</dbReference>
<proteinExistence type="predicted"/>
<dbReference type="PROSITE" id="PS01047">
    <property type="entry name" value="HMA_1"/>
    <property type="match status" value="1"/>
</dbReference>
<dbReference type="PROSITE" id="PS50846">
    <property type="entry name" value="HMA_2"/>
    <property type="match status" value="1"/>
</dbReference>
<dbReference type="STRING" id="709839.TSA66_13610"/>
<reference evidence="3 4" key="1">
    <citation type="submission" date="2014-12" db="EMBL/GenBank/DDBJ databases">
        <title>Denitrispirillum autotrophicum gen. nov., sp. nov., Denitrifying, Facultatively Autotrophic Bacteria Isolated from Rice Paddy Soil.</title>
        <authorList>
            <person name="Ishii S."/>
            <person name="Ashida N."/>
            <person name="Ohno H."/>
            <person name="Otsuka S."/>
            <person name="Yokota A."/>
            <person name="Senoo K."/>
        </authorList>
    </citation>
    <scope>NUCLEOTIDE SEQUENCE [LARGE SCALE GENOMIC DNA]</scope>
    <source>
        <strain evidence="3 4">TSA66</strain>
    </source>
</reference>
<evidence type="ECO:0000256" key="1">
    <source>
        <dbReference type="ARBA" id="ARBA00022723"/>
    </source>
</evidence>
<dbReference type="Proteomes" id="UP000031572">
    <property type="component" value="Unassembled WGS sequence"/>
</dbReference>
<dbReference type="RefSeq" id="WP_040042582.1">
    <property type="nucleotide sequence ID" value="NZ_JWJG01000028.1"/>
</dbReference>
<protein>
    <submittedName>
        <fullName evidence="3">Copper-binding protein</fullName>
    </submittedName>
</protein>
<evidence type="ECO:0000259" key="2">
    <source>
        <dbReference type="PROSITE" id="PS50846"/>
    </source>
</evidence>
<feature type="domain" description="HMA" evidence="2">
    <location>
        <begin position="1"/>
        <end position="63"/>
    </location>
</feature>
<dbReference type="Pfam" id="PF00403">
    <property type="entry name" value="HMA"/>
    <property type="match status" value="1"/>
</dbReference>
<evidence type="ECO:0000313" key="3">
    <source>
        <dbReference type="EMBL" id="KIF83727.1"/>
    </source>
</evidence>
<dbReference type="AlphaFoldDB" id="A0A0C1YSN6"/>
<dbReference type="InterPro" id="IPR017969">
    <property type="entry name" value="Heavy-metal-associated_CS"/>
</dbReference>
<organism evidence="3 4">
    <name type="scientific">Noviherbaspirillum autotrophicum</name>
    <dbReference type="NCBI Taxonomy" id="709839"/>
    <lineage>
        <taxon>Bacteria</taxon>
        <taxon>Pseudomonadati</taxon>
        <taxon>Pseudomonadota</taxon>
        <taxon>Betaproteobacteria</taxon>
        <taxon>Burkholderiales</taxon>
        <taxon>Oxalobacteraceae</taxon>
        <taxon>Noviherbaspirillum</taxon>
    </lineage>
</organism>
<evidence type="ECO:0000313" key="4">
    <source>
        <dbReference type="Proteomes" id="UP000031572"/>
    </source>
</evidence>
<dbReference type="InterPro" id="IPR006121">
    <property type="entry name" value="HMA_dom"/>
</dbReference>
<dbReference type="InterPro" id="IPR036163">
    <property type="entry name" value="HMA_dom_sf"/>
</dbReference>
<dbReference type="OrthoDB" id="9813965at2"/>
<dbReference type="CDD" id="cd00371">
    <property type="entry name" value="HMA"/>
    <property type="match status" value="1"/>
</dbReference>
<dbReference type="GO" id="GO:0046872">
    <property type="term" value="F:metal ion binding"/>
    <property type="evidence" value="ECO:0007669"/>
    <property type="project" value="UniProtKB-KW"/>
</dbReference>